<organism evidence="1 2">
    <name type="scientific">Pedobacter lusitanus</name>
    <dbReference type="NCBI Taxonomy" id="1503925"/>
    <lineage>
        <taxon>Bacteria</taxon>
        <taxon>Pseudomonadati</taxon>
        <taxon>Bacteroidota</taxon>
        <taxon>Sphingobacteriia</taxon>
        <taxon>Sphingobacteriales</taxon>
        <taxon>Sphingobacteriaceae</taxon>
        <taxon>Pedobacter</taxon>
    </lineage>
</organism>
<evidence type="ECO:0000313" key="2">
    <source>
        <dbReference type="Proteomes" id="UP000032049"/>
    </source>
</evidence>
<keyword evidence="2" id="KW-1185">Reference proteome</keyword>
<protein>
    <submittedName>
        <fullName evidence="1">Uncharacterized protein</fullName>
    </submittedName>
</protein>
<dbReference type="EMBL" id="JXRA01000017">
    <property type="protein sequence ID" value="KIO78302.1"/>
    <property type="molecule type" value="Genomic_DNA"/>
</dbReference>
<dbReference type="AlphaFoldDB" id="A0A0D0GM49"/>
<gene>
    <name evidence="1" type="ORF">TH53_04635</name>
</gene>
<dbReference type="RefSeq" id="WP_041878823.1">
    <property type="nucleotide sequence ID" value="NZ_CP157278.1"/>
</dbReference>
<dbReference type="STRING" id="1503925.TH53_04635"/>
<dbReference type="Proteomes" id="UP000032049">
    <property type="component" value="Unassembled WGS sequence"/>
</dbReference>
<dbReference type="OrthoDB" id="654065at2"/>
<accession>A0A0D0GM49</accession>
<name>A0A0D0GM49_9SPHI</name>
<evidence type="ECO:0000313" key="1">
    <source>
        <dbReference type="EMBL" id="KIO78302.1"/>
    </source>
</evidence>
<comment type="caution">
    <text evidence="1">The sequence shown here is derived from an EMBL/GenBank/DDBJ whole genome shotgun (WGS) entry which is preliminary data.</text>
</comment>
<sequence>MKDSKILIRQPFQEQYTIRIESEVNGVDVFVTSTVQLRYDFNVLRVENNRVEVRLIQLDNVLLEANNPMIKEVAQISQIFGRMYSELHLLLDDRGNILEVLNNELILAKWRQTKAEMEKHIGGNDDLKNAISLNDAIFNSPEKVKIAAQANEFLRVYFGQVYGVDLPVKTGFKGTNIFNTVNMDWTLSVGSSVPLPPVNGINSLTVTTSAVPTMALNSKFYEEAYNQFATKIDIKSLKTLLEQKETRIVDYQTGRIQEAEVSKVEIADEKKLYNKLIYQLKSDSGIIIKPVGDHKQSTVLAEEEKKETGSKFKFF</sequence>
<proteinExistence type="predicted"/>
<reference evidence="1 2" key="1">
    <citation type="submission" date="2015-01" db="EMBL/GenBank/DDBJ databases">
        <title>Draft genome sequence of Pedobacter sp. NL19 isolated from sludge of an effluent treatment pond in an abandoned uranium mine.</title>
        <authorList>
            <person name="Santos T."/>
            <person name="Caetano T."/>
            <person name="Covas C."/>
            <person name="Cruz A."/>
            <person name="Mendo S."/>
        </authorList>
    </citation>
    <scope>NUCLEOTIDE SEQUENCE [LARGE SCALE GENOMIC DNA]</scope>
    <source>
        <strain evidence="1 2">NL19</strain>
    </source>
</reference>